<evidence type="ECO:0000256" key="1">
    <source>
        <dbReference type="SAM" id="MobiDB-lite"/>
    </source>
</evidence>
<dbReference type="Proteomes" id="UP000265080">
    <property type="component" value="Chromosome 19"/>
</dbReference>
<name>A0A3P8SZT6_AMPPE</name>
<keyword evidence="2" id="KW-1133">Transmembrane helix</keyword>
<accession>A0A3P8SZT6</accession>
<feature type="transmembrane region" description="Helical" evidence="2">
    <location>
        <begin position="312"/>
        <end position="334"/>
    </location>
</feature>
<evidence type="ECO:0000256" key="2">
    <source>
        <dbReference type="SAM" id="Phobius"/>
    </source>
</evidence>
<dbReference type="AlphaFoldDB" id="A0A3P8SZT6"/>
<feature type="region of interest" description="Disordered" evidence="1">
    <location>
        <begin position="66"/>
        <end position="90"/>
    </location>
</feature>
<proteinExistence type="predicted"/>
<feature type="region of interest" description="Disordered" evidence="1">
    <location>
        <begin position="117"/>
        <end position="144"/>
    </location>
</feature>
<sequence length="336" mass="38035">MTQSSGQEKANRQLISTTIKDEEACGNSRKSTGSPPWNLLGAKPKHTSGMNTADMERQATGRIQHAEITDETGWPALPSHSNISSTPIQRREESWTVATIRNKSKQTQETEVQLENRFAVLQQDPDTPKESSSPERRQRYDTERCTKRLQNELTAEPKRLRKELTTGPQTLIVGDRAVNDLRHFSSKKNTKVLCFNNDMVSDISKKILKIAAEHPTAKSLVIHTGALDVEKQQSEVLKQDFMDLLNKVRGLKPVVYVSGPLPTVRRGDERFSRLMLLNRWLKATCAAQSINFIDNFNIFGERRHLFKANGIFLNRSGLLLLCSNIFYSVTILILCF</sequence>
<keyword evidence="4" id="KW-1185">Reference proteome</keyword>
<reference evidence="3" key="2">
    <citation type="submission" date="2025-05" db="UniProtKB">
        <authorList>
            <consortium name="Ensembl"/>
        </authorList>
    </citation>
    <scope>IDENTIFICATION</scope>
</reference>
<dbReference type="OMA" id="INNFRIF"/>
<dbReference type="Gene3D" id="3.40.50.12700">
    <property type="match status" value="1"/>
</dbReference>
<dbReference type="Ensembl" id="ENSAPET00000018773.1">
    <property type="protein sequence ID" value="ENSAPEP00000018265.1"/>
    <property type="gene ID" value="ENSAPEG00000013069.1"/>
</dbReference>
<keyword evidence="2" id="KW-0472">Membrane</keyword>
<organism evidence="3 4">
    <name type="scientific">Amphiprion percula</name>
    <name type="common">Orange clownfish</name>
    <name type="synonym">Lutjanus percula</name>
    <dbReference type="NCBI Taxonomy" id="161767"/>
    <lineage>
        <taxon>Eukaryota</taxon>
        <taxon>Metazoa</taxon>
        <taxon>Chordata</taxon>
        <taxon>Craniata</taxon>
        <taxon>Vertebrata</taxon>
        <taxon>Euteleostomi</taxon>
        <taxon>Actinopterygii</taxon>
        <taxon>Neopterygii</taxon>
        <taxon>Teleostei</taxon>
        <taxon>Neoteleostei</taxon>
        <taxon>Acanthomorphata</taxon>
        <taxon>Ovalentaria</taxon>
        <taxon>Pomacentridae</taxon>
        <taxon>Amphiprion</taxon>
    </lineage>
</organism>
<evidence type="ECO:0000313" key="3">
    <source>
        <dbReference type="Ensembl" id="ENSAPEP00000018250.1"/>
    </source>
</evidence>
<reference evidence="3 4" key="1">
    <citation type="submission" date="2018-03" db="EMBL/GenBank/DDBJ databases">
        <title>Finding Nemo's genes: A chromosome-scale reference assembly of the genome of the orange clownfish Amphiprion percula.</title>
        <authorList>
            <person name="Lehmann R."/>
        </authorList>
    </citation>
    <scope>NUCLEOTIDE SEQUENCE</scope>
</reference>
<dbReference type="STRING" id="161767.ENSAPEP00000018250"/>
<evidence type="ECO:0008006" key="5">
    <source>
        <dbReference type="Google" id="ProtNLM"/>
    </source>
</evidence>
<protein>
    <recommendedName>
        <fullName evidence="5">OSK domain-containing protein</fullName>
    </recommendedName>
</protein>
<dbReference type="GeneTree" id="ENSGT00980000199020"/>
<feature type="compositionally biased region" description="Polar residues" evidence="1">
    <location>
        <begin position="79"/>
        <end position="88"/>
    </location>
</feature>
<dbReference type="Ensembl" id="ENSAPET00000018758.1">
    <property type="protein sequence ID" value="ENSAPEP00000018250.1"/>
    <property type="gene ID" value="ENSAPEG00000013059.1"/>
</dbReference>
<feature type="compositionally biased region" description="Polar residues" evidence="1">
    <location>
        <begin position="1"/>
        <end position="18"/>
    </location>
</feature>
<evidence type="ECO:0000313" key="4">
    <source>
        <dbReference type="Proteomes" id="UP000265080"/>
    </source>
</evidence>
<dbReference type="Gene3D" id="3.40.50.12690">
    <property type="match status" value="1"/>
</dbReference>
<feature type="region of interest" description="Disordered" evidence="1">
    <location>
        <begin position="1"/>
        <end position="50"/>
    </location>
</feature>
<dbReference type="SUPFAM" id="SSF52266">
    <property type="entry name" value="SGNH hydrolase"/>
    <property type="match status" value="1"/>
</dbReference>
<keyword evidence="2" id="KW-0812">Transmembrane</keyword>
<feature type="compositionally biased region" description="Basic and acidic residues" evidence="1">
    <location>
        <begin position="126"/>
        <end position="144"/>
    </location>
</feature>